<protein>
    <recommendedName>
        <fullName evidence="6">PA14 domain-containing protein</fullName>
    </recommendedName>
</protein>
<dbReference type="GeneID" id="10501904"/>
<dbReference type="GO" id="GO:0005576">
    <property type="term" value="C:extracellular region"/>
    <property type="evidence" value="ECO:0000318"/>
    <property type="project" value="GO_Central"/>
</dbReference>
<accession>F0ZM43</accession>
<dbReference type="KEGG" id="dpp:DICPUDRAFT_47947"/>
<evidence type="ECO:0000256" key="4">
    <source>
        <dbReference type="SAM" id="Phobius"/>
    </source>
</evidence>
<dbReference type="InterPro" id="IPR011658">
    <property type="entry name" value="PA14_dom"/>
</dbReference>
<dbReference type="EMBL" id="GL871076">
    <property type="protein sequence ID" value="EGC34961.1"/>
    <property type="molecule type" value="Genomic_DNA"/>
</dbReference>
<keyword evidence="3" id="KW-0325">Glycoprotein</keyword>
<dbReference type="RefSeq" id="XP_003288486.1">
    <property type="nucleotide sequence ID" value="XM_003288438.1"/>
</dbReference>
<keyword evidence="4" id="KW-1133">Transmembrane helix</keyword>
<evidence type="ECO:0000256" key="5">
    <source>
        <dbReference type="SAM" id="SignalP"/>
    </source>
</evidence>
<feature type="domain" description="PA14" evidence="6">
    <location>
        <begin position="121"/>
        <end position="267"/>
    </location>
</feature>
<dbReference type="InParanoid" id="F0ZM43"/>
<dbReference type="VEuPathDB" id="AmoebaDB:DICPUDRAFT_47947"/>
<reference evidence="8" key="1">
    <citation type="journal article" date="2011" name="Genome Biol.">
        <title>Comparative genomics of the social amoebae Dictyostelium discoideum and Dictyostelium purpureum.</title>
        <authorList>
            <consortium name="US DOE Joint Genome Institute (JGI-PGF)"/>
            <person name="Sucgang R."/>
            <person name="Kuo A."/>
            <person name="Tian X."/>
            <person name="Salerno W."/>
            <person name="Parikh A."/>
            <person name="Feasley C.L."/>
            <person name="Dalin E."/>
            <person name="Tu H."/>
            <person name="Huang E."/>
            <person name="Barry K."/>
            <person name="Lindquist E."/>
            <person name="Shapiro H."/>
            <person name="Bruce D."/>
            <person name="Schmutz J."/>
            <person name="Salamov A."/>
            <person name="Fey P."/>
            <person name="Gaudet P."/>
            <person name="Anjard C."/>
            <person name="Babu M.M."/>
            <person name="Basu S."/>
            <person name="Bushmanova Y."/>
            <person name="van der Wel H."/>
            <person name="Katoh-Kurasawa M."/>
            <person name="Dinh C."/>
            <person name="Coutinho P.M."/>
            <person name="Saito T."/>
            <person name="Elias M."/>
            <person name="Schaap P."/>
            <person name="Kay R.R."/>
            <person name="Henrissat B."/>
            <person name="Eichinger L."/>
            <person name="Rivero F."/>
            <person name="Putnam N.H."/>
            <person name="West C.M."/>
            <person name="Loomis W.F."/>
            <person name="Chisholm R.L."/>
            <person name="Shaulsky G."/>
            <person name="Strassmann J.E."/>
            <person name="Queller D.C."/>
            <person name="Kuspa A."/>
            <person name="Grigoriev I.V."/>
        </authorList>
    </citation>
    <scope>NUCLEOTIDE SEQUENCE [LARGE SCALE GENOMIC DNA]</scope>
    <source>
        <strain evidence="8">QSDP1</strain>
    </source>
</reference>
<evidence type="ECO:0000256" key="1">
    <source>
        <dbReference type="ARBA" id="ARBA00008709"/>
    </source>
</evidence>
<organism evidence="7 8">
    <name type="scientific">Dictyostelium purpureum</name>
    <name type="common">Slime mold</name>
    <dbReference type="NCBI Taxonomy" id="5786"/>
    <lineage>
        <taxon>Eukaryota</taxon>
        <taxon>Amoebozoa</taxon>
        <taxon>Evosea</taxon>
        <taxon>Eumycetozoa</taxon>
        <taxon>Dictyostelia</taxon>
        <taxon>Dictyosteliales</taxon>
        <taxon>Dictyosteliaceae</taxon>
        <taxon>Dictyostelium</taxon>
    </lineage>
</organism>
<dbReference type="AlphaFoldDB" id="F0ZM43"/>
<keyword evidence="4" id="KW-0812">Transmembrane</keyword>
<dbReference type="Proteomes" id="UP000001064">
    <property type="component" value="Unassembled WGS sequence"/>
</dbReference>
<sequence length="741" mass="81778">MYYNTIFLKTFALLCMVVAIYADSKQPTLTLKGQIFDQHPFFNNNFEPAGGSLRVGLVNPQIDTLHRVPVLRSLDKNNQVNKDGRMITPEYFQYFFSSNNGAPVTANSGRNEVVYFDVVLNWDDQKGVYVYNNQKFFPINNKGFDASKSYQGIELKRYSDGSNYQNFHFCLKVNSKFTYSGYEIFDFTGDDDVYVFINDVLVVDLGGLHTSESKSVSLSTLKLNKGQTYNFDFFYCERHTTASTIKISTNIEVYCPWEDYCGACQGDGSNCCNENVCNDSDPCTIDICPPPQTVIAPGKKISDYCTHVYDTNFCSAQENACVSLKCEKQVAPNVTVCPLSQADIDNCYEAVNCDPVKGCGKKFKCDYGFYNCNTGKCDGKGNCVKKTDEFCYDEQQSYCQDYTCQEGKGCVIKGLRCPVNVSEPCYEYKCDYATGACSTIKIPDDLCTGCCSVNDYTKCQVAFCEDGHCKPKNKVDLPDYDDNNPCTINTCDELTGNMVYTPIKCGGCELCNRKNGQCEPNNSLCSVTNNCTLPNCVHIGNKDDVPTGECQNKEKQCGQDDPDKCKVWKCNADSTNEDNCEFEPVVCPPKGNCLVGACDSGSGECVYSNRVCESPAFCIVAECSEAVGCVTYDRRCDADDGRCQRGVCYNETETEKGRCESVDYDPKPFICKTAAVVSTAVIAGVTVAGAVALAAFIYGGKKGYDYWKEHNGVKFSASTSNPLYVESPNGGVNPLYANGAE</sequence>
<comment type="similarity">
    <text evidence="1">Belongs to the prespore-cell-inducing factor family.</text>
</comment>
<dbReference type="PANTHER" id="PTHR31137">
    <property type="entry name" value="PROTEIN PSIB-RELATED-RELATED"/>
    <property type="match status" value="1"/>
</dbReference>
<dbReference type="PROSITE" id="PS51820">
    <property type="entry name" value="PA14"/>
    <property type="match status" value="1"/>
</dbReference>
<gene>
    <name evidence="7" type="ORF">DICPUDRAFT_47947</name>
</gene>
<dbReference type="Pfam" id="PF07691">
    <property type="entry name" value="PA14"/>
    <property type="match status" value="1"/>
</dbReference>
<keyword evidence="4" id="KW-0472">Membrane</keyword>
<feature type="chain" id="PRO_5003265227" description="PA14 domain-containing protein" evidence="5">
    <location>
        <begin position="23"/>
        <end position="741"/>
    </location>
</feature>
<keyword evidence="8" id="KW-1185">Reference proteome</keyword>
<dbReference type="InterPro" id="IPR051154">
    <property type="entry name" value="Prespore-cell_inducing_factor"/>
</dbReference>
<evidence type="ECO:0000256" key="3">
    <source>
        <dbReference type="ARBA" id="ARBA00023180"/>
    </source>
</evidence>
<dbReference type="InterPro" id="IPR037524">
    <property type="entry name" value="PA14/GLEYA"/>
</dbReference>
<proteinExistence type="inferred from homology"/>
<evidence type="ECO:0000313" key="7">
    <source>
        <dbReference type="EMBL" id="EGC34961.1"/>
    </source>
</evidence>
<feature type="signal peptide" evidence="5">
    <location>
        <begin position="1"/>
        <end position="22"/>
    </location>
</feature>
<evidence type="ECO:0000256" key="2">
    <source>
        <dbReference type="ARBA" id="ARBA00022729"/>
    </source>
</evidence>
<dbReference type="OrthoDB" id="19087at2759"/>
<dbReference type="InterPro" id="IPR011874">
    <property type="entry name" value="Fibro_Slime"/>
</dbReference>
<evidence type="ECO:0000313" key="8">
    <source>
        <dbReference type="Proteomes" id="UP000001064"/>
    </source>
</evidence>
<name>F0ZM43_DICPU</name>
<dbReference type="SMART" id="SM00758">
    <property type="entry name" value="PA14"/>
    <property type="match status" value="1"/>
</dbReference>
<dbReference type="NCBIfam" id="TIGR02148">
    <property type="entry name" value="Fibro_Slime"/>
    <property type="match status" value="1"/>
</dbReference>
<dbReference type="PANTHER" id="PTHR31137:SF31">
    <property type="entry name" value="PROTEIN PSIH-RELATED"/>
    <property type="match status" value="1"/>
</dbReference>
<keyword evidence="2 5" id="KW-0732">Signal</keyword>
<evidence type="ECO:0000259" key="6">
    <source>
        <dbReference type="PROSITE" id="PS51820"/>
    </source>
</evidence>
<feature type="transmembrane region" description="Helical" evidence="4">
    <location>
        <begin position="675"/>
        <end position="698"/>
    </location>
</feature>